<evidence type="ECO:0000256" key="1">
    <source>
        <dbReference type="SAM" id="MobiDB-lite"/>
    </source>
</evidence>
<sequence length="311" mass="35807">MHAVARQAFYPRSRPHRDFRASNGAHYDPQGVNPKKNRRVPKRRRDFREAERRVRRALPVAHIPSEEEYNPAEPEGAPFSAFSGNEMKKAEGTRDVIGVENNVSDNSEARKPLASASPWTKRYAPERYANANARNTNDNDDEKTSKTKRIRNLAEHYTSEYFRNAQSRGKRLSKETKDRVSAKMWRFAVVRIKMEELGLRRKQILFDRYPKRHVRDAVVRACAEKASSTEEFETAVQNLETKDFERIAAAEELGARRRINNDSTDEDIVVCVINNKRSSYPRQRGIRSDAPAVSAESRPTLRSGFSSWDIN</sequence>
<dbReference type="EMBL" id="HBIV01040322">
    <property type="protein sequence ID" value="CAE0676795.1"/>
    <property type="molecule type" value="Transcribed_RNA"/>
</dbReference>
<proteinExistence type="predicted"/>
<feature type="compositionally biased region" description="Basic residues" evidence="1">
    <location>
        <begin position="35"/>
        <end position="45"/>
    </location>
</feature>
<reference evidence="2" key="1">
    <citation type="submission" date="2021-01" db="EMBL/GenBank/DDBJ databases">
        <authorList>
            <person name="Corre E."/>
            <person name="Pelletier E."/>
            <person name="Niang G."/>
            <person name="Scheremetjew M."/>
            <person name="Finn R."/>
            <person name="Kale V."/>
            <person name="Holt S."/>
            <person name="Cochrane G."/>
            <person name="Meng A."/>
            <person name="Brown T."/>
            <person name="Cohen L."/>
        </authorList>
    </citation>
    <scope>NUCLEOTIDE SEQUENCE</scope>
    <source>
        <strain evidence="2">CCCM811</strain>
    </source>
</reference>
<organism evidence="2">
    <name type="scientific">Lotharella globosa</name>
    <dbReference type="NCBI Taxonomy" id="91324"/>
    <lineage>
        <taxon>Eukaryota</taxon>
        <taxon>Sar</taxon>
        <taxon>Rhizaria</taxon>
        <taxon>Cercozoa</taxon>
        <taxon>Chlorarachniophyceae</taxon>
        <taxon>Lotharella</taxon>
    </lineage>
</organism>
<name>A0A7S4DXF0_9EUKA</name>
<feature type="region of interest" description="Disordered" evidence="1">
    <location>
        <begin position="1"/>
        <end position="51"/>
    </location>
</feature>
<protein>
    <submittedName>
        <fullName evidence="2">Uncharacterized protein</fullName>
    </submittedName>
</protein>
<gene>
    <name evidence="2" type="ORF">LGLO00237_LOCUS28574</name>
</gene>
<feature type="region of interest" description="Disordered" evidence="1">
    <location>
        <begin position="281"/>
        <end position="311"/>
    </location>
</feature>
<dbReference type="AlphaFoldDB" id="A0A7S4DXF0"/>
<evidence type="ECO:0000313" key="2">
    <source>
        <dbReference type="EMBL" id="CAE0676795.1"/>
    </source>
</evidence>
<accession>A0A7S4DXF0</accession>